<feature type="compositionally biased region" description="Basic and acidic residues" evidence="1">
    <location>
        <begin position="1"/>
        <end position="22"/>
    </location>
</feature>
<dbReference type="Proteomes" id="UP000765509">
    <property type="component" value="Unassembled WGS sequence"/>
</dbReference>
<dbReference type="AlphaFoldDB" id="A0A9Q3D1H7"/>
<proteinExistence type="predicted"/>
<gene>
    <name evidence="2" type="ORF">O181_031961</name>
</gene>
<keyword evidence="3" id="KW-1185">Reference proteome</keyword>
<comment type="caution">
    <text evidence="2">The sequence shown here is derived from an EMBL/GenBank/DDBJ whole genome shotgun (WGS) entry which is preliminary data.</text>
</comment>
<evidence type="ECO:0000256" key="1">
    <source>
        <dbReference type="SAM" id="MobiDB-lite"/>
    </source>
</evidence>
<dbReference type="EMBL" id="AVOT02011498">
    <property type="protein sequence ID" value="MBW0492246.1"/>
    <property type="molecule type" value="Genomic_DNA"/>
</dbReference>
<feature type="compositionally biased region" description="Polar residues" evidence="1">
    <location>
        <begin position="32"/>
        <end position="43"/>
    </location>
</feature>
<feature type="region of interest" description="Disordered" evidence="1">
    <location>
        <begin position="1"/>
        <end position="98"/>
    </location>
</feature>
<reference evidence="2" key="1">
    <citation type="submission" date="2021-03" db="EMBL/GenBank/DDBJ databases">
        <title>Draft genome sequence of rust myrtle Austropuccinia psidii MF-1, a brazilian biotype.</title>
        <authorList>
            <person name="Quecine M.C."/>
            <person name="Pachon D.M.R."/>
            <person name="Bonatelli M.L."/>
            <person name="Correr F.H."/>
            <person name="Franceschini L.M."/>
            <person name="Leite T.F."/>
            <person name="Margarido G.R.A."/>
            <person name="Almeida C.A."/>
            <person name="Ferrarezi J.A."/>
            <person name="Labate C.A."/>
        </authorList>
    </citation>
    <scope>NUCLEOTIDE SEQUENCE</scope>
    <source>
        <strain evidence="2">MF-1</strain>
    </source>
</reference>
<accession>A0A9Q3D1H7</accession>
<name>A0A9Q3D1H7_9BASI</name>
<protein>
    <submittedName>
        <fullName evidence="2">Uncharacterized protein</fullName>
    </submittedName>
</protein>
<evidence type="ECO:0000313" key="2">
    <source>
        <dbReference type="EMBL" id="MBW0492246.1"/>
    </source>
</evidence>
<evidence type="ECO:0000313" key="3">
    <source>
        <dbReference type="Proteomes" id="UP000765509"/>
    </source>
</evidence>
<organism evidence="2 3">
    <name type="scientific">Austropuccinia psidii MF-1</name>
    <dbReference type="NCBI Taxonomy" id="1389203"/>
    <lineage>
        <taxon>Eukaryota</taxon>
        <taxon>Fungi</taxon>
        <taxon>Dikarya</taxon>
        <taxon>Basidiomycota</taxon>
        <taxon>Pucciniomycotina</taxon>
        <taxon>Pucciniomycetes</taxon>
        <taxon>Pucciniales</taxon>
        <taxon>Sphaerophragmiaceae</taxon>
        <taxon>Austropuccinia</taxon>
    </lineage>
</organism>
<sequence length="98" mass="11059">MEEEDSSHLANDEEFQKAMERPAKRHGKKTKSIQFSPETTTGDPTIERLHRPQNSSPLPTPKTFEPSTPGKFPRAARNSKRVHITTPPQQPERATKAT</sequence>